<name>A0A174S5E2_9FIRM</name>
<dbReference type="RefSeq" id="WP_055245486.1">
    <property type="nucleotide sequence ID" value="NZ_CABIWA010000026.1"/>
</dbReference>
<dbReference type="AlphaFoldDB" id="A0A174S5E2"/>
<evidence type="ECO:0000256" key="1">
    <source>
        <dbReference type="SAM" id="Phobius"/>
    </source>
</evidence>
<feature type="transmembrane region" description="Helical" evidence="1">
    <location>
        <begin position="137"/>
        <end position="157"/>
    </location>
</feature>
<sequence length="181" mass="21544">MGTSFFAWPLAFIHESFKKSLKQHYFIFFILGILIRNYGAKISDIAEKRLLFISGIMSMAFICMVIYNFFYPLQIFDAALYFFNVPFALFIIICCKRRVFPRSRLLEFIGCYSYPFYLWHMVGVLIAINIVKNDHSAFYYLICLFWNVLIGLLCKYAKNNRHLNYYFIGTNNIAEFDRRQP</sequence>
<evidence type="ECO:0000259" key="2">
    <source>
        <dbReference type="Pfam" id="PF01757"/>
    </source>
</evidence>
<dbReference type="Proteomes" id="UP000095765">
    <property type="component" value="Unassembled WGS sequence"/>
</dbReference>
<evidence type="ECO:0000313" key="5">
    <source>
        <dbReference type="Proteomes" id="UP000095765"/>
    </source>
</evidence>
<dbReference type="Pfam" id="PF01757">
    <property type="entry name" value="Acyl_transf_3"/>
    <property type="match status" value="1"/>
</dbReference>
<dbReference type="GO" id="GO:0016747">
    <property type="term" value="F:acyltransferase activity, transferring groups other than amino-acyl groups"/>
    <property type="evidence" value="ECO:0007669"/>
    <property type="project" value="InterPro"/>
</dbReference>
<keyword evidence="1" id="KW-0812">Transmembrane</keyword>
<feature type="transmembrane region" description="Helical" evidence="1">
    <location>
        <begin position="20"/>
        <end position="38"/>
    </location>
</feature>
<dbReference type="InterPro" id="IPR002656">
    <property type="entry name" value="Acyl_transf_3_dom"/>
</dbReference>
<reference evidence="4 6" key="2">
    <citation type="submission" date="2018-08" db="EMBL/GenBank/DDBJ databases">
        <title>A genome reference for cultivated species of the human gut microbiota.</title>
        <authorList>
            <person name="Zou Y."/>
            <person name="Xue W."/>
            <person name="Luo G."/>
        </authorList>
    </citation>
    <scope>NUCLEOTIDE SEQUENCE [LARGE SCALE GENOMIC DNA]</scope>
    <source>
        <strain evidence="4 6">TF05-12AC</strain>
    </source>
</reference>
<feature type="transmembrane region" description="Helical" evidence="1">
    <location>
        <begin position="75"/>
        <end position="93"/>
    </location>
</feature>
<dbReference type="EMBL" id="CZBE01000017">
    <property type="protein sequence ID" value="CUP92932.1"/>
    <property type="molecule type" value="Genomic_DNA"/>
</dbReference>
<gene>
    <name evidence="4" type="ORF">DXC40_15850</name>
    <name evidence="3" type="ORF">ERS852551_02427</name>
</gene>
<reference evidence="3 5" key="1">
    <citation type="submission" date="2015-09" db="EMBL/GenBank/DDBJ databases">
        <authorList>
            <consortium name="Pathogen Informatics"/>
        </authorList>
    </citation>
    <scope>NUCLEOTIDE SEQUENCE [LARGE SCALE GENOMIC DNA]</scope>
    <source>
        <strain evidence="3 5">2789STDY5834939</strain>
    </source>
</reference>
<dbReference type="Proteomes" id="UP000260828">
    <property type="component" value="Unassembled WGS sequence"/>
</dbReference>
<feature type="domain" description="Acyltransferase 3" evidence="2">
    <location>
        <begin position="4"/>
        <end position="154"/>
    </location>
</feature>
<evidence type="ECO:0000313" key="6">
    <source>
        <dbReference type="Proteomes" id="UP000260828"/>
    </source>
</evidence>
<keyword evidence="3" id="KW-0808">Transferase</keyword>
<feature type="transmembrane region" description="Helical" evidence="1">
    <location>
        <begin position="105"/>
        <end position="131"/>
    </location>
</feature>
<dbReference type="EMBL" id="QVME01000011">
    <property type="protein sequence ID" value="RGE65725.1"/>
    <property type="molecule type" value="Genomic_DNA"/>
</dbReference>
<protein>
    <submittedName>
        <fullName evidence="3">Acyltransferase family</fullName>
    </submittedName>
</protein>
<keyword evidence="1" id="KW-1133">Transmembrane helix</keyword>
<feature type="transmembrane region" description="Helical" evidence="1">
    <location>
        <begin position="50"/>
        <end position="69"/>
    </location>
</feature>
<evidence type="ECO:0000313" key="4">
    <source>
        <dbReference type="EMBL" id="RGE65725.1"/>
    </source>
</evidence>
<keyword evidence="3" id="KW-0012">Acyltransferase</keyword>
<organism evidence="3 5">
    <name type="scientific">Anaerotruncus colihominis</name>
    <dbReference type="NCBI Taxonomy" id="169435"/>
    <lineage>
        <taxon>Bacteria</taxon>
        <taxon>Bacillati</taxon>
        <taxon>Bacillota</taxon>
        <taxon>Clostridia</taxon>
        <taxon>Eubacteriales</taxon>
        <taxon>Oscillospiraceae</taxon>
        <taxon>Anaerotruncus</taxon>
    </lineage>
</organism>
<keyword evidence="1" id="KW-0472">Membrane</keyword>
<evidence type="ECO:0000313" key="3">
    <source>
        <dbReference type="EMBL" id="CUP92932.1"/>
    </source>
</evidence>
<proteinExistence type="predicted"/>
<accession>A0A174S5E2</accession>